<organism evidence="3 4">
    <name type="scientific">Sphaerulina musiva (strain SO2202)</name>
    <name type="common">Poplar stem canker fungus</name>
    <name type="synonym">Septoria musiva</name>
    <dbReference type="NCBI Taxonomy" id="692275"/>
    <lineage>
        <taxon>Eukaryota</taxon>
        <taxon>Fungi</taxon>
        <taxon>Dikarya</taxon>
        <taxon>Ascomycota</taxon>
        <taxon>Pezizomycotina</taxon>
        <taxon>Dothideomycetes</taxon>
        <taxon>Dothideomycetidae</taxon>
        <taxon>Mycosphaerellales</taxon>
        <taxon>Mycosphaerellaceae</taxon>
        <taxon>Sphaerulina</taxon>
    </lineage>
</organism>
<dbReference type="HOGENOM" id="CLU_1732615_0_0_1"/>
<reference evidence="3 4" key="1">
    <citation type="journal article" date="2012" name="PLoS Pathog.">
        <title>Diverse lifestyles and strategies of plant pathogenesis encoded in the genomes of eighteen Dothideomycetes fungi.</title>
        <authorList>
            <person name="Ohm R.A."/>
            <person name="Feau N."/>
            <person name="Henrissat B."/>
            <person name="Schoch C.L."/>
            <person name="Horwitz B.A."/>
            <person name="Barry K.W."/>
            <person name="Condon B.J."/>
            <person name="Copeland A.C."/>
            <person name="Dhillon B."/>
            <person name="Glaser F."/>
            <person name="Hesse C.N."/>
            <person name="Kosti I."/>
            <person name="LaButti K."/>
            <person name="Lindquist E.A."/>
            <person name="Lucas S."/>
            <person name="Salamov A.A."/>
            <person name="Bradshaw R.E."/>
            <person name="Ciuffetti L."/>
            <person name="Hamelin R.C."/>
            <person name="Kema G.H.J."/>
            <person name="Lawrence C."/>
            <person name="Scott J.A."/>
            <person name="Spatafora J.W."/>
            <person name="Turgeon B.G."/>
            <person name="de Wit P.J.G.M."/>
            <person name="Zhong S."/>
            <person name="Goodwin S.B."/>
            <person name="Grigoriev I.V."/>
        </authorList>
    </citation>
    <scope>NUCLEOTIDE SEQUENCE [LARGE SCALE GENOMIC DNA]</scope>
    <source>
        <strain evidence="3 4">SO2202</strain>
    </source>
</reference>
<dbReference type="GeneID" id="27897827"/>
<proteinExistence type="predicted"/>
<gene>
    <name evidence="3" type="ORF">SEPMUDRAFT_107647</name>
</gene>
<keyword evidence="1" id="KW-0812">Transmembrane</keyword>
<dbReference type="RefSeq" id="XP_016761788.1">
    <property type="nucleotide sequence ID" value="XM_016900690.1"/>
</dbReference>
<accession>M3B1J2</accession>
<dbReference type="AlphaFoldDB" id="M3B1J2"/>
<evidence type="ECO:0008006" key="5">
    <source>
        <dbReference type="Google" id="ProtNLM"/>
    </source>
</evidence>
<evidence type="ECO:0000313" key="3">
    <source>
        <dbReference type="EMBL" id="EMF13667.1"/>
    </source>
</evidence>
<sequence length="151" mass="16656">MPLFLQPCGPDSGLLSLILLVLALSAPPAFSPPAEFLFTTTYIYFNFTTYHHTNRVLMTSIITPTLSHALWYVALSLHLPIPLPHHMMISCRKTAYLQALGRAGKGMTGDILPRASTNARRGPVVGAYNQVSDITILHISFEAQTLARRTH</sequence>
<keyword evidence="2" id="KW-0732">Signal</keyword>
<keyword evidence="1" id="KW-1133">Transmembrane helix</keyword>
<evidence type="ECO:0000313" key="4">
    <source>
        <dbReference type="Proteomes" id="UP000016931"/>
    </source>
</evidence>
<evidence type="ECO:0000256" key="1">
    <source>
        <dbReference type="SAM" id="Phobius"/>
    </source>
</evidence>
<keyword evidence="4" id="KW-1185">Reference proteome</keyword>
<feature type="signal peptide" evidence="2">
    <location>
        <begin position="1"/>
        <end position="23"/>
    </location>
</feature>
<keyword evidence="1" id="KW-0472">Membrane</keyword>
<dbReference type="EMBL" id="KB456263">
    <property type="protein sequence ID" value="EMF13667.1"/>
    <property type="molecule type" value="Genomic_DNA"/>
</dbReference>
<name>M3B1J2_SPHMS</name>
<feature type="chain" id="PRO_5004031989" description="Secreted protein" evidence="2">
    <location>
        <begin position="24"/>
        <end position="151"/>
    </location>
</feature>
<feature type="transmembrane region" description="Helical" evidence="1">
    <location>
        <begin position="57"/>
        <end position="79"/>
    </location>
</feature>
<evidence type="ECO:0000256" key="2">
    <source>
        <dbReference type="SAM" id="SignalP"/>
    </source>
</evidence>
<protein>
    <recommendedName>
        <fullName evidence="5">Secreted protein</fullName>
    </recommendedName>
</protein>
<dbReference type="Proteomes" id="UP000016931">
    <property type="component" value="Unassembled WGS sequence"/>
</dbReference>